<dbReference type="Pfam" id="PF08202">
    <property type="entry name" value="MIS13"/>
    <property type="match status" value="1"/>
</dbReference>
<evidence type="ECO:0000256" key="1">
    <source>
        <dbReference type="SAM" id="MobiDB-lite"/>
    </source>
</evidence>
<dbReference type="AlphaFoldDB" id="A0A6A6VAF1"/>
<protein>
    <recommendedName>
        <fullName evidence="4">Mis12-Mtw1 family protein</fullName>
    </recommendedName>
</protein>
<name>A0A6A6VAF1_9PLEO</name>
<reference evidence="2" key="1">
    <citation type="journal article" date="2020" name="Stud. Mycol.">
        <title>101 Dothideomycetes genomes: a test case for predicting lifestyles and emergence of pathogens.</title>
        <authorList>
            <person name="Haridas S."/>
            <person name="Albert R."/>
            <person name="Binder M."/>
            <person name="Bloem J."/>
            <person name="Labutti K."/>
            <person name="Salamov A."/>
            <person name="Andreopoulos B."/>
            <person name="Baker S."/>
            <person name="Barry K."/>
            <person name="Bills G."/>
            <person name="Bluhm B."/>
            <person name="Cannon C."/>
            <person name="Castanera R."/>
            <person name="Culley D."/>
            <person name="Daum C."/>
            <person name="Ezra D."/>
            <person name="Gonzalez J."/>
            <person name="Henrissat B."/>
            <person name="Kuo A."/>
            <person name="Liang C."/>
            <person name="Lipzen A."/>
            <person name="Lutzoni F."/>
            <person name="Magnuson J."/>
            <person name="Mondo S."/>
            <person name="Nolan M."/>
            <person name="Ohm R."/>
            <person name="Pangilinan J."/>
            <person name="Park H.-J."/>
            <person name="Ramirez L."/>
            <person name="Alfaro M."/>
            <person name="Sun H."/>
            <person name="Tritt A."/>
            <person name="Yoshinaga Y."/>
            <person name="Zwiers L.-H."/>
            <person name="Turgeon B."/>
            <person name="Goodwin S."/>
            <person name="Spatafora J."/>
            <person name="Crous P."/>
            <person name="Grigoriev I."/>
        </authorList>
    </citation>
    <scope>NUCLEOTIDE SEQUENCE</scope>
    <source>
        <strain evidence="2">CBS 119925</strain>
    </source>
</reference>
<feature type="region of interest" description="Disordered" evidence="1">
    <location>
        <begin position="1"/>
        <end position="182"/>
    </location>
</feature>
<feature type="compositionally biased region" description="Polar residues" evidence="1">
    <location>
        <begin position="9"/>
        <end position="20"/>
    </location>
</feature>
<feature type="compositionally biased region" description="Basic residues" evidence="1">
    <location>
        <begin position="225"/>
        <end position="236"/>
    </location>
</feature>
<feature type="region of interest" description="Disordered" evidence="1">
    <location>
        <begin position="409"/>
        <end position="434"/>
    </location>
</feature>
<dbReference type="GO" id="GO:0000444">
    <property type="term" value="C:MIS12/MIND type complex"/>
    <property type="evidence" value="ECO:0007669"/>
    <property type="project" value="InterPro"/>
</dbReference>
<feature type="region of interest" description="Disordered" evidence="1">
    <location>
        <begin position="368"/>
        <end position="393"/>
    </location>
</feature>
<accession>A0A6A6VAF1</accession>
<dbReference type="OrthoDB" id="3364649at2759"/>
<dbReference type="PANTHER" id="PTHR14778:SF2">
    <property type="entry name" value="KINETOCHORE-ASSOCIATED PROTEIN DSN1 HOMOLOG"/>
    <property type="match status" value="1"/>
</dbReference>
<feature type="region of interest" description="Disordered" evidence="1">
    <location>
        <begin position="217"/>
        <end position="236"/>
    </location>
</feature>
<keyword evidence="3" id="KW-1185">Reference proteome</keyword>
<gene>
    <name evidence="2" type="ORF">M011DRAFT_468986</name>
</gene>
<dbReference type="GO" id="GO:0051301">
    <property type="term" value="P:cell division"/>
    <property type="evidence" value="ECO:0007669"/>
    <property type="project" value="InterPro"/>
</dbReference>
<dbReference type="PANTHER" id="PTHR14778">
    <property type="entry name" value="KINETOCHORE-ASSOCIATED PROTEIN DSN1 HOMOLOG"/>
    <property type="match status" value="1"/>
</dbReference>
<dbReference type="Proteomes" id="UP000799440">
    <property type="component" value="Unassembled WGS sequence"/>
</dbReference>
<evidence type="ECO:0008006" key="4">
    <source>
        <dbReference type="Google" id="ProtNLM"/>
    </source>
</evidence>
<sequence>MTALLVRSPLQSLPTAMNRPTTRRRSQKQAFEEEDAPVAKRAKTEVNGAGRRTTAAVKQSAKVAYNESDDGFQFTRRTTRRTAKTQPAAEPIPEEPAKPKPAPARRKKNALDTEDEEQAEQPQKRRRSARLSGEKEQLEPPRPNPKPTKKTAPPENRPENRKRKEVTPAAEHMDPNPFAGVRTPKHTELHVAKKRGNAATKIMLPFADTPVITRNKEMRKGGKDGHRRSSTGLRGRRASSLIDSGMSNALPHSDVEVCDFYKLIEQSLPEPRRMRQLLTWCGSRALPEKPSGNVRDANAILAARSIQQELIDDFQNKPELTDWFTREETIPAPVVKKPNPVNEKNQIALKELEEEVKRLEEEQAAWESISSSALTPPPPPSLANPFPTLSSIDTSLLDPSQAAILTTLRTQTQQPPDPSDSTQQPQPHPPTSTFKFTFTTPESLNTHLSNLALSLEPNIDQLADGLHKIQQFRNTAERVADRVLCTAAKKLEERDKERKEEAGTQGIGVGDVLRGLAGVLRD</sequence>
<proteinExistence type="predicted"/>
<dbReference type="EMBL" id="MU006579">
    <property type="protein sequence ID" value="KAF2746127.1"/>
    <property type="molecule type" value="Genomic_DNA"/>
</dbReference>
<evidence type="ECO:0000313" key="3">
    <source>
        <dbReference type="Proteomes" id="UP000799440"/>
    </source>
</evidence>
<evidence type="ECO:0000313" key="2">
    <source>
        <dbReference type="EMBL" id="KAF2746127.1"/>
    </source>
</evidence>
<dbReference type="InterPro" id="IPR013218">
    <property type="entry name" value="Dsn1/Mis13"/>
</dbReference>
<dbReference type="GO" id="GO:0007059">
    <property type="term" value="P:chromosome segregation"/>
    <property type="evidence" value="ECO:0007669"/>
    <property type="project" value="InterPro"/>
</dbReference>
<organism evidence="2 3">
    <name type="scientific">Sporormia fimetaria CBS 119925</name>
    <dbReference type="NCBI Taxonomy" id="1340428"/>
    <lineage>
        <taxon>Eukaryota</taxon>
        <taxon>Fungi</taxon>
        <taxon>Dikarya</taxon>
        <taxon>Ascomycota</taxon>
        <taxon>Pezizomycotina</taxon>
        <taxon>Dothideomycetes</taxon>
        <taxon>Pleosporomycetidae</taxon>
        <taxon>Pleosporales</taxon>
        <taxon>Sporormiaceae</taxon>
        <taxon>Sporormia</taxon>
    </lineage>
</organism>